<dbReference type="InterPro" id="IPR013785">
    <property type="entry name" value="Aldolase_TIM"/>
</dbReference>
<dbReference type="KEGG" id="pbs:Plabr_0443"/>
<evidence type="ECO:0000256" key="4">
    <source>
        <dbReference type="ARBA" id="ARBA00029440"/>
    </source>
</evidence>
<dbReference type="GO" id="GO:0005737">
    <property type="term" value="C:cytoplasm"/>
    <property type="evidence" value="ECO:0007669"/>
    <property type="project" value="TreeGrafter"/>
</dbReference>
<keyword evidence="3 5" id="KW-0368">Histidine biosynthesis</keyword>
<comment type="similarity">
    <text evidence="1 5">Belongs to the HisA/HisF family.</text>
</comment>
<sequence>MKIYPVLDLLGDRAVHAIGGIRHEYQPLQSLDCETPCPIEISSRIRERFGLTDWYVADLNGIVHRDWNRRLIARLAENGLSLRVDWGLCDVEDLFEIGECPADSRMIIATEVLRDRSVFDALSGMMDPARITFSLDLIEGALNAPHDAWHGLSIEEIVGYVAERGVREIIVLDLAYVGCSLGLGTLPVCERLREQFPDLELITGGGVRDLDDLRRLEEAGLDAVLLGSSLHSGVFSPECLSRFTQTGVESVTRSNING</sequence>
<dbReference type="InterPro" id="IPR006062">
    <property type="entry name" value="His_biosynth"/>
</dbReference>
<dbReference type="RefSeq" id="WP_013626814.1">
    <property type="nucleotide sequence ID" value="NC_015174.1"/>
</dbReference>
<evidence type="ECO:0000313" key="7">
    <source>
        <dbReference type="Proteomes" id="UP000006860"/>
    </source>
</evidence>
<dbReference type="EMBL" id="CP002546">
    <property type="protein sequence ID" value="ADY58070.1"/>
    <property type="molecule type" value="Genomic_DNA"/>
</dbReference>
<dbReference type="GO" id="GO:0000162">
    <property type="term" value="P:L-tryptophan biosynthetic process"/>
    <property type="evidence" value="ECO:0007669"/>
    <property type="project" value="TreeGrafter"/>
</dbReference>
<evidence type="ECO:0000256" key="5">
    <source>
        <dbReference type="RuleBase" id="RU003657"/>
    </source>
</evidence>
<evidence type="ECO:0000256" key="3">
    <source>
        <dbReference type="ARBA" id="ARBA00023102"/>
    </source>
</evidence>
<dbReference type="PANTHER" id="PTHR43090">
    <property type="entry name" value="1-(5-PHOSPHORIBOSYL)-5-[(5-PHOSPHORIBOSYLAMINO)METHYLIDENEAMINO] IMIDAZOLE-4-CARBOXAMIDE ISOMERASE"/>
    <property type="match status" value="1"/>
</dbReference>
<dbReference type="PANTHER" id="PTHR43090:SF2">
    <property type="entry name" value="1-(5-PHOSPHORIBOSYL)-5-[(5-PHOSPHORIBOSYLAMINO)METHYLIDENEAMINO] IMIDAZOLE-4-CARBOXAMIDE ISOMERASE"/>
    <property type="match status" value="1"/>
</dbReference>
<dbReference type="InterPro" id="IPR011060">
    <property type="entry name" value="RibuloseP-bd_barrel"/>
</dbReference>
<comment type="pathway">
    <text evidence="4">Amino-acid biosynthesis.</text>
</comment>
<dbReference type="GO" id="GO:0000105">
    <property type="term" value="P:L-histidine biosynthetic process"/>
    <property type="evidence" value="ECO:0007669"/>
    <property type="project" value="UniProtKB-KW"/>
</dbReference>
<keyword evidence="7" id="KW-1185">Reference proteome</keyword>
<dbReference type="GO" id="GO:0003949">
    <property type="term" value="F:1-(5-phosphoribosyl)-5-[(5-phosphoribosylamino)methylideneamino]imidazole-4-carboxamide isomerase activity"/>
    <property type="evidence" value="ECO:0007669"/>
    <property type="project" value="InterPro"/>
</dbReference>
<proteinExistence type="inferred from homology"/>
<dbReference type="STRING" id="756272.Plabr_0443"/>
<dbReference type="Proteomes" id="UP000006860">
    <property type="component" value="Chromosome"/>
</dbReference>
<dbReference type="Gene3D" id="3.20.20.70">
    <property type="entry name" value="Aldolase class I"/>
    <property type="match status" value="1"/>
</dbReference>
<dbReference type="HOGENOM" id="CLU_048577_2_1_0"/>
<accession>F0SS59</accession>
<dbReference type="eggNOG" id="COG1411">
    <property type="taxonomic scope" value="Bacteria"/>
</dbReference>
<reference evidence="7" key="1">
    <citation type="submission" date="2011-02" db="EMBL/GenBank/DDBJ databases">
        <title>The complete genome of Planctomyces brasiliensis DSM 5305.</title>
        <authorList>
            <person name="Lucas S."/>
            <person name="Copeland A."/>
            <person name="Lapidus A."/>
            <person name="Bruce D."/>
            <person name="Goodwin L."/>
            <person name="Pitluck S."/>
            <person name="Kyrpides N."/>
            <person name="Mavromatis K."/>
            <person name="Pagani I."/>
            <person name="Ivanova N."/>
            <person name="Ovchinnikova G."/>
            <person name="Lu M."/>
            <person name="Detter J.C."/>
            <person name="Han C."/>
            <person name="Land M."/>
            <person name="Hauser L."/>
            <person name="Markowitz V."/>
            <person name="Cheng J.-F."/>
            <person name="Hugenholtz P."/>
            <person name="Woyke T."/>
            <person name="Wu D."/>
            <person name="Tindall B."/>
            <person name="Pomrenke H.G."/>
            <person name="Brambilla E."/>
            <person name="Klenk H.-P."/>
            <person name="Eisen J.A."/>
        </authorList>
    </citation>
    <scope>NUCLEOTIDE SEQUENCE [LARGE SCALE GENOMIC DNA]</scope>
    <source>
        <strain evidence="7">ATCC 49424 / DSM 5305 / JCM 21570 / NBRC 103401 / IFAM 1448</strain>
    </source>
</reference>
<protein>
    <submittedName>
        <fullName evidence="6">Histidine biosynthesis protein</fullName>
    </submittedName>
</protein>
<organism evidence="6 7">
    <name type="scientific">Rubinisphaera brasiliensis (strain ATCC 49424 / DSM 5305 / JCM 21570 / IAM 15109 / NBRC 103401 / IFAM 1448)</name>
    <name type="common">Planctomyces brasiliensis</name>
    <dbReference type="NCBI Taxonomy" id="756272"/>
    <lineage>
        <taxon>Bacteria</taxon>
        <taxon>Pseudomonadati</taxon>
        <taxon>Planctomycetota</taxon>
        <taxon>Planctomycetia</taxon>
        <taxon>Planctomycetales</taxon>
        <taxon>Planctomycetaceae</taxon>
        <taxon>Rubinisphaera</taxon>
    </lineage>
</organism>
<dbReference type="OrthoDB" id="1796087at2"/>
<dbReference type="AlphaFoldDB" id="F0SS59"/>
<evidence type="ECO:0000313" key="6">
    <source>
        <dbReference type="EMBL" id="ADY58070.1"/>
    </source>
</evidence>
<evidence type="ECO:0000256" key="1">
    <source>
        <dbReference type="ARBA" id="ARBA00009667"/>
    </source>
</evidence>
<dbReference type="InterPro" id="IPR044524">
    <property type="entry name" value="Isoase_HisA-like"/>
</dbReference>
<dbReference type="SUPFAM" id="SSF51366">
    <property type="entry name" value="Ribulose-phoshate binding barrel"/>
    <property type="match status" value="1"/>
</dbReference>
<evidence type="ECO:0000256" key="2">
    <source>
        <dbReference type="ARBA" id="ARBA00022605"/>
    </source>
</evidence>
<gene>
    <name evidence="6" type="ordered locus">Plabr_0443</name>
</gene>
<dbReference type="Pfam" id="PF00977">
    <property type="entry name" value="His_biosynth"/>
    <property type="match status" value="1"/>
</dbReference>
<name>F0SS59_RUBBR</name>
<keyword evidence="2 5" id="KW-0028">Amino-acid biosynthesis</keyword>